<reference evidence="1 2" key="1">
    <citation type="submission" date="2022-12" db="EMBL/GenBank/DDBJ databases">
        <authorList>
            <person name="Mo P."/>
        </authorList>
    </citation>
    <scope>NUCLEOTIDE SEQUENCE [LARGE SCALE GENOMIC DNA]</scope>
    <source>
        <strain evidence="1 2">HUAS 2-6</strain>
    </source>
</reference>
<dbReference type="Pfam" id="PF10012">
    <property type="entry name" value="DUF2255"/>
    <property type="match status" value="1"/>
</dbReference>
<gene>
    <name evidence="1" type="ORF">O1G22_17975</name>
</gene>
<dbReference type="RefSeq" id="WP_270082272.1">
    <property type="nucleotide sequence ID" value="NZ_CP115300.1"/>
</dbReference>
<organism evidence="1 2">
    <name type="scientific">Streptomyces camelliae</name>
    <dbReference type="NCBI Taxonomy" id="3004093"/>
    <lineage>
        <taxon>Bacteria</taxon>
        <taxon>Bacillati</taxon>
        <taxon>Actinomycetota</taxon>
        <taxon>Actinomycetes</taxon>
        <taxon>Kitasatosporales</taxon>
        <taxon>Streptomycetaceae</taxon>
        <taxon>Streptomyces</taxon>
    </lineage>
</organism>
<name>A0ABY7P2P2_9ACTN</name>
<accession>A0ABY7P2P2</accession>
<evidence type="ECO:0000313" key="2">
    <source>
        <dbReference type="Proteomes" id="UP001212326"/>
    </source>
</evidence>
<dbReference type="Proteomes" id="UP001212326">
    <property type="component" value="Chromosome"/>
</dbReference>
<evidence type="ECO:0000313" key="1">
    <source>
        <dbReference type="EMBL" id="WBO64590.1"/>
    </source>
</evidence>
<keyword evidence="2" id="KW-1185">Reference proteome</keyword>
<dbReference type="Gene3D" id="2.30.110.10">
    <property type="entry name" value="Electron Transport, Fmn-binding Protein, Chain A"/>
    <property type="match status" value="1"/>
</dbReference>
<proteinExistence type="predicted"/>
<dbReference type="EMBL" id="CP115300">
    <property type="protein sequence ID" value="WBO64590.1"/>
    <property type="molecule type" value="Genomic_DNA"/>
</dbReference>
<protein>
    <submittedName>
        <fullName evidence="1">DUF2255 family protein</fullName>
    </submittedName>
</protein>
<dbReference type="InterPro" id="IPR012349">
    <property type="entry name" value="Split_barrel_FMN-bd"/>
</dbReference>
<sequence length="126" mass="14091">MTTWTNDELTRIEHADELQMAPLRRDGTPREPVPIWVVRDGDDLYVRSYRGSAGSWYRAARAGHAGHIRSGGVDKDVTFAEVTDPGINDRIDAAYRTKYGRYGAGYVDPMVASRNTTLKLVPHARS</sequence>
<dbReference type="InterPro" id="IPR016888">
    <property type="entry name" value="UCP028498"/>
</dbReference>